<comment type="caution">
    <text evidence="3">The sequence shown here is derived from an EMBL/GenBank/DDBJ whole genome shotgun (WGS) entry which is preliminary data.</text>
</comment>
<dbReference type="EMBL" id="QNRR01000006">
    <property type="protein sequence ID" value="RBP42455.1"/>
    <property type="molecule type" value="Genomic_DNA"/>
</dbReference>
<evidence type="ECO:0000256" key="2">
    <source>
        <dbReference type="SAM" id="Coils"/>
    </source>
</evidence>
<reference evidence="3 4" key="1">
    <citation type="submission" date="2018-06" db="EMBL/GenBank/DDBJ databases">
        <title>Genomic Encyclopedia of Type Strains, Phase IV (KMG-IV): sequencing the most valuable type-strain genomes for metagenomic binning, comparative biology and taxonomic classification.</title>
        <authorList>
            <person name="Goeker M."/>
        </authorList>
    </citation>
    <scope>NUCLEOTIDE SEQUENCE [LARGE SCALE GENOMIC DNA]</scope>
    <source>
        <strain evidence="3 4">DSM 25532</strain>
    </source>
</reference>
<dbReference type="GO" id="GO:0015562">
    <property type="term" value="F:efflux transmembrane transporter activity"/>
    <property type="evidence" value="ECO:0007669"/>
    <property type="project" value="InterPro"/>
</dbReference>
<dbReference type="PANTHER" id="PTHR30203">
    <property type="entry name" value="OUTER MEMBRANE CATION EFFLUX PROTEIN"/>
    <property type="match status" value="1"/>
</dbReference>
<dbReference type="RefSeq" id="WP_113959586.1">
    <property type="nucleotide sequence ID" value="NZ_QNRR01000006.1"/>
</dbReference>
<dbReference type="Gene3D" id="1.20.1600.10">
    <property type="entry name" value="Outer membrane efflux proteins (OEP)"/>
    <property type="match status" value="1"/>
</dbReference>
<dbReference type="Proteomes" id="UP000253426">
    <property type="component" value="Unassembled WGS sequence"/>
</dbReference>
<evidence type="ECO:0000313" key="3">
    <source>
        <dbReference type="EMBL" id="RBP42455.1"/>
    </source>
</evidence>
<dbReference type="AlphaFoldDB" id="A0A366HJA8"/>
<gene>
    <name evidence="3" type="ORF">DES53_106163</name>
</gene>
<proteinExistence type="inferred from homology"/>
<name>A0A366HJA8_9BACT</name>
<protein>
    <submittedName>
        <fullName evidence="3">Cobalt-zinc-cadmium efflux system outer membrane protein</fullName>
    </submittedName>
</protein>
<evidence type="ECO:0000313" key="4">
    <source>
        <dbReference type="Proteomes" id="UP000253426"/>
    </source>
</evidence>
<dbReference type="Pfam" id="PF02321">
    <property type="entry name" value="OEP"/>
    <property type="match status" value="2"/>
</dbReference>
<dbReference type="PANTHER" id="PTHR30203:SF24">
    <property type="entry name" value="BLR4935 PROTEIN"/>
    <property type="match status" value="1"/>
</dbReference>
<keyword evidence="2" id="KW-0175">Coiled coil</keyword>
<keyword evidence="4" id="KW-1185">Reference proteome</keyword>
<comment type="similarity">
    <text evidence="1">Belongs to the outer membrane factor (OMF) (TC 1.B.17) family.</text>
</comment>
<sequence length="410" mass="45775">MRSSLFLTLVTLFAVHLPADLSAREVRVPYSNVAAYTLKNNPALAAARLRIEEAKGRLIGAGRLANPELGIDFKRDDRFYEGTFGVSFDQKFPVTARLRLEKVVAQKEIRAAELEVREAERKMIAEARPLAVKLLSLDQQRTLRQQQADLALKLSDFAAKRAQTGEISALDAAQAQVDAQRILLEGRQLETERTTLLGQLKPMLGVRDTDSLAITGSLPAMTNGAPKGNWESRPDYLLSKVHEDAARSQIELARSKKWEDWTVGALFEHERSEDAPEGLDKTPFFGVRVSIPLPFWNKNEGEVVEKSAAARRAELETKALAFLIRNEAAAARSEMNAYAKLSSETKEKLLPLVLEQTDKLEKAYQSGQTDLLTVLRAREQRLQLEAAVLNATRDYHLARIRYEAATNSGR</sequence>
<evidence type="ECO:0000256" key="1">
    <source>
        <dbReference type="ARBA" id="ARBA00007613"/>
    </source>
</evidence>
<dbReference type="OrthoDB" id="190425at2"/>
<organism evidence="3 4">
    <name type="scientific">Roseimicrobium gellanilyticum</name>
    <dbReference type="NCBI Taxonomy" id="748857"/>
    <lineage>
        <taxon>Bacteria</taxon>
        <taxon>Pseudomonadati</taxon>
        <taxon>Verrucomicrobiota</taxon>
        <taxon>Verrucomicrobiia</taxon>
        <taxon>Verrucomicrobiales</taxon>
        <taxon>Verrucomicrobiaceae</taxon>
        <taxon>Roseimicrobium</taxon>
    </lineage>
</organism>
<dbReference type="InterPro" id="IPR010131">
    <property type="entry name" value="MdtP/NodT-like"/>
</dbReference>
<feature type="coiled-coil region" evidence="2">
    <location>
        <begin position="95"/>
        <end position="122"/>
    </location>
</feature>
<dbReference type="SUPFAM" id="SSF56954">
    <property type="entry name" value="Outer membrane efflux proteins (OEP)"/>
    <property type="match status" value="1"/>
</dbReference>
<accession>A0A366HJA8</accession>
<dbReference type="InterPro" id="IPR003423">
    <property type="entry name" value="OMP_efflux"/>
</dbReference>